<gene>
    <name evidence="2" type="ORF">SEPMUDRAFT_156965</name>
</gene>
<dbReference type="AlphaFoldDB" id="N1QJY9"/>
<protein>
    <recommendedName>
        <fullName evidence="1">2EXR domain-containing protein</fullName>
    </recommendedName>
</protein>
<dbReference type="Proteomes" id="UP000016931">
    <property type="component" value="Unassembled WGS sequence"/>
</dbReference>
<proteinExistence type="predicted"/>
<dbReference type="PANTHER" id="PTHR42085:SF1">
    <property type="entry name" value="F-BOX DOMAIN-CONTAINING PROTEIN"/>
    <property type="match status" value="1"/>
</dbReference>
<dbReference type="eggNOG" id="ENOG502R9G1">
    <property type="taxonomic scope" value="Eukaryota"/>
</dbReference>
<name>N1QJY9_SPHMS</name>
<accession>N1QJY9</accession>
<keyword evidence="3" id="KW-1185">Reference proteome</keyword>
<evidence type="ECO:0000313" key="2">
    <source>
        <dbReference type="EMBL" id="EMF12125.1"/>
    </source>
</evidence>
<dbReference type="RefSeq" id="XP_016760246.1">
    <property type="nucleotide sequence ID" value="XM_016907708.1"/>
</dbReference>
<dbReference type="OrthoDB" id="62952at2759"/>
<dbReference type="InterPro" id="IPR038883">
    <property type="entry name" value="AN11006-like"/>
</dbReference>
<dbReference type="PANTHER" id="PTHR42085">
    <property type="entry name" value="F-BOX DOMAIN-CONTAINING PROTEIN"/>
    <property type="match status" value="1"/>
</dbReference>
<dbReference type="Pfam" id="PF20150">
    <property type="entry name" value="2EXR"/>
    <property type="match status" value="1"/>
</dbReference>
<dbReference type="GeneID" id="27904845"/>
<dbReference type="HOGENOM" id="CLU_860978_0_0_1"/>
<evidence type="ECO:0000313" key="3">
    <source>
        <dbReference type="Proteomes" id="UP000016931"/>
    </source>
</evidence>
<dbReference type="EMBL" id="KB456265">
    <property type="protein sequence ID" value="EMF12125.1"/>
    <property type="molecule type" value="Genomic_DNA"/>
</dbReference>
<organism evidence="2 3">
    <name type="scientific">Sphaerulina musiva (strain SO2202)</name>
    <name type="common">Poplar stem canker fungus</name>
    <name type="synonym">Septoria musiva</name>
    <dbReference type="NCBI Taxonomy" id="692275"/>
    <lineage>
        <taxon>Eukaryota</taxon>
        <taxon>Fungi</taxon>
        <taxon>Dikarya</taxon>
        <taxon>Ascomycota</taxon>
        <taxon>Pezizomycotina</taxon>
        <taxon>Dothideomycetes</taxon>
        <taxon>Dothideomycetidae</taxon>
        <taxon>Mycosphaerellales</taxon>
        <taxon>Mycosphaerellaceae</taxon>
        <taxon>Sphaerulina</taxon>
    </lineage>
</organism>
<reference evidence="2 3" key="1">
    <citation type="journal article" date="2012" name="PLoS Pathog.">
        <title>Diverse lifestyles and strategies of plant pathogenesis encoded in the genomes of eighteen Dothideomycetes fungi.</title>
        <authorList>
            <person name="Ohm R.A."/>
            <person name="Feau N."/>
            <person name="Henrissat B."/>
            <person name="Schoch C.L."/>
            <person name="Horwitz B.A."/>
            <person name="Barry K.W."/>
            <person name="Condon B.J."/>
            <person name="Copeland A.C."/>
            <person name="Dhillon B."/>
            <person name="Glaser F."/>
            <person name="Hesse C.N."/>
            <person name="Kosti I."/>
            <person name="LaButti K."/>
            <person name="Lindquist E.A."/>
            <person name="Lucas S."/>
            <person name="Salamov A.A."/>
            <person name="Bradshaw R.E."/>
            <person name="Ciuffetti L."/>
            <person name="Hamelin R.C."/>
            <person name="Kema G.H.J."/>
            <person name="Lawrence C."/>
            <person name="Scott J.A."/>
            <person name="Spatafora J.W."/>
            <person name="Turgeon B.G."/>
            <person name="de Wit P.J.G.M."/>
            <person name="Zhong S."/>
            <person name="Goodwin S.B."/>
            <person name="Grigoriev I.V."/>
        </authorList>
    </citation>
    <scope>NUCLEOTIDE SEQUENCE [LARGE SCALE GENOMIC DNA]</scope>
    <source>
        <strain evidence="2 3">SO2202</strain>
    </source>
</reference>
<feature type="domain" description="2EXR" evidence="1">
    <location>
        <begin position="9"/>
        <end position="70"/>
    </location>
</feature>
<evidence type="ECO:0000259" key="1">
    <source>
        <dbReference type="Pfam" id="PF20150"/>
    </source>
</evidence>
<dbReference type="InterPro" id="IPR045518">
    <property type="entry name" value="2EXR"/>
</dbReference>
<sequence>MASSASLLNLPTEVRLIIWSYLFVDEWVYISPCNSTPEPQKPLHHQEHLPAIMRTCYELQQETAPVYYSSVHVHFDVLPGVRPMCLVHWLDDIGEAYARLVKNFQIRWNCYVDVSLELNPSGSSRNSSIYRRMRAEDDDEKISGYYQQHHHHHQRLAEISLQNKKSNNNTIIEPPTAVHIAPTYTLRIQAVIPPPFFFQFFFSPKTTTSTTSTTRPKVSAPGPLHHPAQFWKLHGTADFCRTLTHNLARELSSERSHSHSHSPRYTGDINTAIATARVAPSLPSPPPPPSLSSLLEERMEDFIMGFVNVVDDHAQALRWLGYW</sequence>